<evidence type="ECO:0000256" key="6">
    <source>
        <dbReference type="ARBA" id="ARBA00022989"/>
    </source>
</evidence>
<evidence type="ECO:0000256" key="2">
    <source>
        <dbReference type="ARBA" id="ARBA00022448"/>
    </source>
</evidence>
<feature type="repeat" description="ANK" evidence="12">
    <location>
        <begin position="288"/>
        <end position="320"/>
    </location>
</feature>
<feature type="domain" description="Ion transport" evidence="14">
    <location>
        <begin position="588"/>
        <end position="802"/>
    </location>
</feature>
<dbReference type="PROSITE" id="PS50088">
    <property type="entry name" value="ANK_REPEAT"/>
    <property type="match status" value="8"/>
</dbReference>
<dbReference type="InterPro" id="IPR052076">
    <property type="entry name" value="TRP_cation_channel"/>
</dbReference>
<dbReference type="PROSITE" id="PS50297">
    <property type="entry name" value="ANK_REP_REGION"/>
    <property type="match status" value="8"/>
</dbReference>
<feature type="transmembrane region" description="Helical" evidence="13">
    <location>
        <begin position="646"/>
        <end position="663"/>
    </location>
</feature>
<dbReference type="Gene3D" id="1.25.40.20">
    <property type="entry name" value="Ankyrin repeat-containing domain"/>
    <property type="match status" value="1"/>
</dbReference>
<evidence type="ECO:0000259" key="14">
    <source>
        <dbReference type="Pfam" id="PF00520"/>
    </source>
</evidence>
<evidence type="ECO:0000256" key="12">
    <source>
        <dbReference type="PROSITE-ProRule" id="PRU00023"/>
    </source>
</evidence>
<dbReference type="Pfam" id="PF00520">
    <property type="entry name" value="Ion_trans"/>
    <property type="match status" value="1"/>
</dbReference>
<keyword evidence="8" id="KW-0406">Ion transport</keyword>
<evidence type="ECO:0000256" key="13">
    <source>
        <dbReference type="SAM" id="Phobius"/>
    </source>
</evidence>
<evidence type="ECO:0000256" key="8">
    <source>
        <dbReference type="ARBA" id="ARBA00023065"/>
    </source>
</evidence>
<protein>
    <recommendedName>
        <fullName evidence="14">Ion transport domain-containing protein</fullName>
    </recommendedName>
</protein>
<keyword evidence="2" id="KW-0813">Transport</keyword>
<gene>
    <name evidence="15" type="ORF">H0235_008466</name>
</gene>
<keyword evidence="9 13" id="KW-0472">Membrane</keyword>
<dbReference type="InterPro" id="IPR002110">
    <property type="entry name" value="Ankyrin_rpt"/>
</dbReference>
<feature type="repeat" description="ANK" evidence="12">
    <location>
        <begin position="321"/>
        <end position="353"/>
    </location>
</feature>
<evidence type="ECO:0000256" key="10">
    <source>
        <dbReference type="ARBA" id="ARBA00023180"/>
    </source>
</evidence>
<evidence type="ECO:0000256" key="3">
    <source>
        <dbReference type="ARBA" id="ARBA00022606"/>
    </source>
</evidence>
<comment type="caution">
    <text evidence="15">The sequence shown here is derived from an EMBL/GenBank/DDBJ whole genome shotgun (WGS) entry which is preliminary data.</text>
</comment>
<sequence>MPALFYKHQEYTWTFSKIKVNEEIYVTMSILNKKLFERLSHRGGSQEESRRSNIDSTPSIIVNYENNEEDIWMDEIDKKSISSEETSEAIMCHIRQRPMNQQQLWTKEEITLALSNLPAGEAAFATIPTLHGNILEKTLEELQNLHLREPQTIYRKTCTFTNGCVKKTILVSENNIATRATPTELLVKWPETCLLVACWLGHFEIVKVLLEKNVNIFCKDENGRTPVHLAACAAIVRILEELLSYGADPCEWDFNKKCTPLHCAAAVGNVACIKSLIKAKADVNAGFPGKTPLHYAVLSNAVDSAEVLLQAGAHPNNPQVYTETPLHVAASLGSVPCMKLLLSHGADVRVQLGTARSTPLHLAAEEGSAECTKLLVDAGASCEAKNFKGQTAMHLAALAQSLETLEVLINAGAKANVEDIDGRTPLHAAVAKSLRANELVKTLIQAGASVNKPDKFGYTPLHIAALNENSSTVMMLLSKGADITVRTKGGISALSFIIRRTPDILPRFVTRLDQAISLYDHELGDVDCELRLDFRPLVPGGKGETDLMLCLIEVGQGHILKHPLCESFLYLKWLRIRKFFLISLVFHSIFVILFTGYIAVTYLWSIDHLSKILFWPILSYTCILITKELFQIAHDVCSYVKRWENWLQWCVILTSCLVLINPINNWQHHIAALGILLIWIELMIVVGRFPMFGLYIQMFTQVAINFFKFLGAYICLIIGFSLGFCVLHKNYKSFANPLVGLLKTIIMMSGELEFEDVYFNDNTKVLYAGTSHLMLLSFVILVTVILTNLMVGLAVSDIQELRRCAGLDRLVRRAELVSYLEGMLFSKLLDYAPKNIMRTCRRGAMLLHPPYHCAIQIRPNDPREKRLPRDLVKAIYRLVCERKVRNTTGRSTFMQSVSVLESDYIKLNRLHSTNSSIEYNQQQLNELVTELKRCSYNITTHLDSIKNRVENIAKELDVPITC</sequence>
<dbReference type="SUPFAM" id="SSF48403">
    <property type="entry name" value="Ankyrin repeat"/>
    <property type="match status" value="1"/>
</dbReference>
<dbReference type="Pfam" id="PF13637">
    <property type="entry name" value="Ank_4"/>
    <property type="match status" value="1"/>
</dbReference>
<evidence type="ECO:0000313" key="15">
    <source>
        <dbReference type="EMBL" id="KAF7423183.1"/>
    </source>
</evidence>
<evidence type="ECO:0000313" key="16">
    <source>
        <dbReference type="Proteomes" id="UP000600918"/>
    </source>
</evidence>
<keyword evidence="16" id="KW-1185">Reference proteome</keyword>
<evidence type="ECO:0000256" key="9">
    <source>
        <dbReference type="ARBA" id="ARBA00023136"/>
    </source>
</evidence>
<feature type="repeat" description="ANK" evidence="12">
    <location>
        <begin position="421"/>
        <end position="455"/>
    </location>
</feature>
<feature type="repeat" description="ANK" evidence="12">
    <location>
        <begin position="222"/>
        <end position="248"/>
    </location>
</feature>
<keyword evidence="10" id="KW-0325">Glycoprotein</keyword>
<dbReference type="Proteomes" id="UP000600918">
    <property type="component" value="Unassembled WGS sequence"/>
</dbReference>
<feature type="repeat" description="ANK" evidence="12">
    <location>
        <begin position="355"/>
        <end position="387"/>
    </location>
</feature>
<dbReference type="InterPro" id="IPR036770">
    <property type="entry name" value="Ankyrin_rpt-contain_sf"/>
</dbReference>
<feature type="repeat" description="ANK" evidence="12">
    <location>
        <begin position="456"/>
        <end position="488"/>
    </location>
</feature>
<accession>A0A834U949</accession>
<dbReference type="Pfam" id="PF12796">
    <property type="entry name" value="Ank_2"/>
    <property type="match status" value="3"/>
</dbReference>
<proteinExistence type="predicted"/>
<evidence type="ECO:0000256" key="1">
    <source>
        <dbReference type="ARBA" id="ARBA00004141"/>
    </source>
</evidence>
<dbReference type="PANTHER" id="PTHR47143:SF1">
    <property type="entry name" value="ION_TRANS DOMAIN-CONTAINING PROTEIN"/>
    <property type="match status" value="1"/>
</dbReference>
<evidence type="ECO:0000256" key="7">
    <source>
        <dbReference type="ARBA" id="ARBA00023043"/>
    </source>
</evidence>
<name>A0A834U949_VESPE</name>
<feature type="repeat" description="ANK" evidence="12">
    <location>
        <begin position="388"/>
        <end position="420"/>
    </location>
</feature>
<feature type="repeat" description="ANK" evidence="12">
    <location>
        <begin position="256"/>
        <end position="285"/>
    </location>
</feature>
<dbReference type="PANTHER" id="PTHR47143">
    <property type="entry name" value="TRANSIENT RECEPTOR POTENTIAL CATION CHANNEL PROTEIN PAINLESS"/>
    <property type="match status" value="1"/>
</dbReference>
<dbReference type="InterPro" id="IPR005821">
    <property type="entry name" value="Ion_trans_dom"/>
</dbReference>
<dbReference type="EMBL" id="JACSDY010000007">
    <property type="protein sequence ID" value="KAF7423183.1"/>
    <property type="molecule type" value="Genomic_DNA"/>
</dbReference>
<keyword evidence="4 13" id="KW-0812">Transmembrane</keyword>
<organism evidence="15 16">
    <name type="scientific">Vespula pensylvanica</name>
    <name type="common">Western yellow jacket</name>
    <name type="synonym">Wasp</name>
    <dbReference type="NCBI Taxonomy" id="30213"/>
    <lineage>
        <taxon>Eukaryota</taxon>
        <taxon>Metazoa</taxon>
        <taxon>Ecdysozoa</taxon>
        <taxon>Arthropoda</taxon>
        <taxon>Hexapoda</taxon>
        <taxon>Insecta</taxon>
        <taxon>Pterygota</taxon>
        <taxon>Neoptera</taxon>
        <taxon>Endopterygota</taxon>
        <taxon>Hymenoptera</taxon>
        <taxon>Apocrita</taxon>
        <taxon>Aculeata</taxon>
        <taxon>Vespoidea</taxon>
        <taxon>Vespidae</taxon>
        <taxon>Vespinae</taxon>
        <taxon>Vespula</taxon>
    </lineage>
</organism>
<dbReference type="PRINTS" id="PR01415">
    <property type="entry name" value="ANKYRIN"/>
</dbReference>
<keyword evidence="7 12" id="KW-0040">ANK repeat</keyword>
<feature type="transmembrane region" description="Helical" evidence="13">
    <location>
        <begin position="709"/>
        <end position="727"/>
    </location>
</feature>
<feature type="transmembrane region" description="Helical" evidence="13">
    <location>
        <begin position="772"/>
        <end position="795"/>
    </location>
</feature>
<evidence type="ECO:0000256" key="4">
    <source>
        <dbReference type="ARBA" id="ARBA00022692"/>
    </source>
</evidence>
<comment type="subcellular location">
    <subcellularLocation>
        <location evidence="1">Membrane</location>
        <topology evidence="1">Multi-pass membrane protein</topology>
    </subcellularLocation>
</comment>
<dbReference type="GO" id="GO:0034703">
    <property type="term" value="C:cation channel complex"/>
    <property type="evidence" value="ECO:0007669"/>
    <property type="project" value="UniProtKB-ARBA"/>
</dbReference>
<keyword evidence="6 13" id="KW-1133">Transmembrane helix</keyword>
<dbReference type="AlphaFoldDB" id="A0A834U949"/>
<feature type="transmembrane region" description="Helical" evidence="13">
    <location>
        <begin position="612"/>
        <end position="634"/>
    </location>
</feature>
<feature type="transmembrane region" description="Helical" evidence="13">
    <location>
        <begin position="579"/>
        <end position="600"/>
    </location>
</feature>
<dbReference type="SMART" id="SM00248">
    <property type="entry name" value="ANK"/>
    <property type="match status" value="9"/>
</dbReference>
<dbReference type="GO" id="GO:0005216">
    <property type="term" value="F:monoatomic ion channel activity"/>
    <property type="evidence" value="ECO:0007669"/>
    <property type="project" value="InterPro"/>
</dbReference>
<evidence type="ECO:0000256" key="11">
    <source>
        <dbReference type="ARBA" id="ARBA00023303"/>
    </source>
</evidence>
<keyword evidence="5" id="KW-0677">Repeat</keyword>
<feature type="transmembrane region" description="Helical" evidence="13">
    <location>
        <begin position="670"/>
        <end position="689"/>
    </location>
</feature>
<keyword evidence="3" id="KW-0716">Sensory transduction</keyword>
<keyword evidence="11" id="KW-0407">Ion channel</keyword>
<reference evidence="15" key="1">
    <citation type="journal article" date="2020" name="G3 (Bethesda)">
        <title>High-Quality Assemblies for Three Invasive Social Wasps from the &lt;i&gt;Vespula&lt;/i&gt; Genus.</title>
        <authorList>
            <person name="Harrop T.W.R."/>
            <person name="Guhlin J."/>
            <person name="McLaughlin G.M."/>
            <person name="Permina E."/>
            <person name="Stockwell P."/>
            <person name="Gilligan J."/>
            <person name="Le Lec M.F."/>
            <person name="Gruber M.A.M."/>
            <person name="Quinn O."/>
            <person name="Lovegrove M."/>
            <person name="Duncan E.J."/>
            <person name="Remnant E.J."/>
            <person name="Van Eeckhoven J."/>
            <person name="Graham B."/>
            <person name="Knapp R.A."/>
            <person name="Langford K.W."/>
            <person name="Kronenberg Z."/>
            <person name="Press M.O."/>
            <person name="Eacker S.M."/>
            <person name="Wilson-Rankin E.E."/>
            <person name="Purcell J."/>
            <person name="Lester P.J."/>
            <person name="Dearden P.K."/>
        </authorList>
    </citation>
    <scope>NUCLEOTIDE SEQUENCE</scope>
    <source>
        <strain evidence="15">Volc-1</strain>
    </source>
</reference>
<evidence type="ECO:0000256" key="5">
    <source>
        <dbReference type="ARBA" id="ARBA00022737"/>
    </source>
</evidence>